<protein>
    <submittedName>
        <fullName evidence="5">Pirin family protein</fullName>
    </submittedName>
</protein>
<dbReference type="RefSeq" id="WP_161676771.1">
    <property type="nucleotide sequence ID" value="NZ_JAABLP010000003.1"/>
</dbReference>
<comment type="similarity">
    <text evidence="1 2">Belongs to the pirin family.</text>
</comment>
<dbReference type="SUPFAM" id="SSF51182">
    <property type="entry name" value="RmlC-like cupins"/>
    <property type="match status" value="1"/>
</dbReference>
<dbReference type="InterPro" id="IPR041602">
    <property type="entry name" value="Quercetinase_C"/>
</dbReference>
<evidence type="ECO:0000256" key="1">
    <source>
        <dbReference type="ARBA" id="ARBA00008416"/>
    </source>
</evidence>
<accession>A0ABW9ZLB0</accession>
<dbReference type="InterPro" id="IPR003829">
    <property type="entry name" value="Pirin_N_dom"/>
</dbReference>
<proteinExistence type="inferred from homology"/>
<feature type="domain" description="Pirin N-terminal" evidence="3">
    <location>
        <begin position="11"/>
        <end position="120"/>
    </location>
</feature>
<feature type="domain" description="Quercetin 2,3-dioxygenase C-terminal cupin" evidence="4">
    <location>
        <begin position="148"/>
        <end position="229"/>
    </location>
</feature>
<dbReference type="CDD" id="cd02910">
    <property type="entry name" value="cupin_Yhhw_N"/>
    <property type="match status" value="1"/>
</dbReference>
<reference evidence="5 6" key="1">
    <citation type="submission" date="2020-01" db="EMBL/GenBank/DDBJ databases">
        <authorList>
            <person name="Peng S.Y."/>
            <person name="Li J."/>
            <person name="Wang M."/>
            <person name="Wang L."/>
            <person name="Wang C.Q."/>
            <person name="Wang J.R."/>
        </authorList>
    </citation>
    <scope>NUCLEOTIDE SEQUENCE [LARGE SCALE GENOMIC DNA]</scope>
    <source>
        <strain evidence="5 6">XCT-34</strain>
    </source>
</reference>
<evidence type="ECO:0000259" key="4">
    <source>
        <dbReference type="Pfam" id="PF17954"/>
    </source>
</evidence>
<dbReference type="InterPro" id="IPR012093">
    <property type="entry name" value="Pirin"/>
</dbReference>
<dbReference type="Proteomes" id="UP000541347">
    <property type="component" value="Unassembled WGS sequence"/>
</dbReference>
<sequence>MTLLIHENMSRGRSRKGWLDSFHTFSFGEFRDPKRMGFRALRVINEDWIIPGAGFAWHDHADMDILTLVLKGKVRHEDSLGHKGETAAGEIQLMRAGSGISHSEMNGSEGETTHLLQIWIIPDKTGGTPGYQQAALPPQDTGWVDLAGPAGSGALTELGSDTRVSVLQARDGDVTPLPHTPGRGLFLHVIDGLAEIGGERLTAGDGIQIDQPAPDIRWHTDGRLLRFDLA</sequence>
<evidence type="ECO:0000256" key="2">
    <source>
        <dbReference type="RuleBase" id="RU003457"/>
    </source>
</evidence>
<dbReference type="EMBL" id="JAABLP010000003">
    <property type="protein sequence ID" value="NBN64828.1"/>
    <property type="molecule type" value="Genomic_DNA"/>
</dbReference>
<evidence type="ECO:0000313" key="6">
    <source>
        <dbReference type="Proteomes" id="UP000541347"/>
    </source>
</evidence>
<dbReference type="Pfam" id="PF17954">
    <property type="entry name" value="Pirin_C_2"/>
    <property type="match status" value="1"/>
</dbReference>
<evidence type="ECO:0000313" key="5">
    <source>
        <dbReference type="EMBL" id="NBN64828.1"/>
    </source>
</evidence>
<dbReference type="PIRSF" id="PIRSF006232">
    <property type="entry name" value="Pirin"/>
    <property type="match status" value="1"/>
</dbReference>
<comment type="caution">
    <text evidence="5">The sequence shown here is derived from an EMBL/GenBank/DDBJ whole genome shotgun (WGS) entry which is preliminary data.</text>
</comment>
<evidence type="ECO:0000259" key="3">
    <source>
        <dbReference type="Pfam" id="PF02678"/>
    </source>
</evidence>
<keyword evidence="6" id="KW-1185">Reference proteome</keyword>
<dbReference type="Pfam" id="PF02678">
    <property type="entry name" value="Pirin"/>
    <property type="match status" value="1"/>
</dbReference>
<gene>
    <name evidence="5" type="ORF">GWI71_14135</name>
</gene>
<organism evidence="5 6">
    <name type="scientific">Pannonibacter tanglangensis</name>
    <dbReference type="NCBI Taxonomy" id="2750084"/>
    <lineage>
        <taxon>Bacteria</taxon>
        <taxon>Pseudomonadati</taxon>
        <taxon>Pseudomonadota</taxon>
        <taxon>Alphaproteobacteria</taxon>
        <taxon>Hyphomicrobiales</taxon>
        <taxon>Stappiaceae</taxon>
        <taxon>Pannonibacter</taxon>
    </lineage>
</organism>
<dbReference type="InterPro" id="IPR014710">
    <property type="entry name" value="RmlC-like_jellyroll"/>
</dbReference>
<name>A0ABW9ZLB0_9HYPH</name>
<dbReference type="PANTHER" id="PTHR43212:SF3">
    <property type="entry name" value="QUERCETIN 2,3-DIOXYGENASE"/>
    <property type="match status" value="1"/>
</dbReference>
<dbReference type="PANTHER" id="PTHR43212">
    <property type="entry name" value="QUERCETIN 2,3-DIOXYGENASE"/>
    <property type="match status" value="1"/>
</dbReference>
<dbReference type="InterPro" id="IPR011051">
    <property type="entry name" value="RmlC_Cupin_sf"/>
</dbReference>
<dbReference type="Gene3D" id="2.60.120.10">
    <property type="entry name" value="Jelly Rolls"/>
    <property type="match status" value="2"/>
</dbReference>